<dbReference type="SMART" id="SM00368">
    <property type="entry name" value="LRR_RI"/>
    <property type="match status" value="7"/>
</dbReference>
<evidence type="ECO:0000256" key="6">
    <source>
        <dbReference type="ARBA" id="ARBA00022840"/>
    </source>
</evidence>
<evidence type="ECO:0000313" key="13">
    <source>
        <dbReference type="RefSeq" id="XP_033793586.1"/>
    </source>
</evidence>
<evidence type="ECO:0000256" key="1">
    <source>
        <dbReference type="ARBA" id="ARBA00004110"/>
    </source>
</evidence>
<feature type="region of interest" description="Disordered" evidence="10">
    <location>
        <begin position="1"/>
        <end position="32"/>
    </location>
</feature>
<evidence type="ECO:0000313" key="12">
    <source>
        <dbReference type="Proteomes" id="UP000515159"/>
    </source>
</evidence>
<keyword evidence="7" id="KW-0832">Ubl conjugation</keyword>
<evidence type="ECO:0000256" key="5">
    <source>
        <dbReference type="ARBA" id="ARBA00022741"/>
    </source>
</evidence>
<dbReference type="SUPFAM" id="SSF52540">
    <property type="entry name" value="P-loop containing nucleoside triphosphate hydrolases"/>
    <property type="match status" value="1"/>
</dbReference>
<dbReference type="InParanoid" id="A0A6P8R4K0"/>
<dbReference type="PROSITE" id="PS50837">
    <property type="entry name" value="NACHT"/>
    <property type="match status" value="1"/>
</dbReference>
<dbReference type="GO" id="GO:0005524">
    <property type="term" value="F:ATP binding"/>
    <property type="evidence" value="ECO:0007669"/>
    <property type="project" value="UniProtKB-KW"/>
</dbReference>
<dbReference type="InterPro" id="IPR007111">
    <property type="entry name" value="NACHT_NTPase"/>
</dbReference>
<reference evidence="13" key="1">
    <citation type="submission" date="2025-08" db="UniProtKB">
        <authorList>
            <consortium name="RefSeq"/>
        </authorList>
    </citation>
    <scope>IDENTIFICATION</scope>
</reference>
<dbReference type="RefSeq" id="XP_033793586.1">
    <property type="nucleotide sequence ID" value="XM_033937695.1"/>
</dbReference>
<dbReference type="GO" id="GO:0005829">
    <property type="term" value="C:cytosol"/>
    <property type="evidence" value="ECO:0007669"/>
    <property type="project" value="UniProtKB-SubCell"/>
</dbReference>
<evidence type="ECO:0000256" key="8">
    <source>
        <dbReference type="ARBA" id="ARBA00023198"/>
    </source>
</evidence>
<dbReference type="Gene3D" id="3.80.10.10">
    <property type="entry name" value="Ribonuclease Inhibitor"/>
    <property type="match status" value="2"/>
</dbReference>
<dbReference type="InterPro" id="IPR041075">
    <property type="entry name" value="NOD1/2_WH"/>
</dbReference>
<evidence type="ECO:0000256" key="7">
    <source>
        <dbReference type="ARBA" id="ARBA00022843"/>
    </source>
</evidence>
<keyword evidence="4" id="KW-0677">Repeat</keyword>
<comment type="similarity">
    <text evidence="2">Belongs to the NLRP family.</text>
</comment>
<keyword evidence="12" id="KW-1185">Reference proteome</keyword>
<dbReference type="Pfam" id="PF05729">
    <property type="entry name" value="NACHT"/>
    <property type="match status" value="1"/>
</dbReference>
<accession>A0A6P8R4K0</accession>
<dbReference type="InterPro" id="IPR027417">
    <property type="entry name" value="P-loop_NTPase"/>
</dbReference>
<dbReference type="KEGG" id="gsh:117357318"/>
<dbReference type="InterPro" id="IPR032675">
    <property type="entry name" value="LRR_dom_sf"/>
</dbReference>
<dbReference type="SUPFAM" id="SSF52047">
    <property type="entry name" value="RNI-like"/>
    <property type="match status" value="1"/>
</dbReference>
<dbReference type="Gene3D" id="3.40.50.300">
    <property type="entry name" value="P-loop containing nucleotide triphosphate hydrolases"/>
    <property type="match status" value="1"/>
</dbReference>
<keyword evidence="5" id="KW-0547">Nucleotide-binding</keyword>
<dbReference type="PANTHER" id="PTHR45690:SF19">
    <property type="entry name" value="NACHT, LRR AND PYD DOMAINS-CONTAINING PROTEIN 3"/>
    <property type="match status" value="1"/>
</dbReference>
<evidence type="ECO:0000259" key="11">
    <source>
        <dbReference type="PROSITE" id="PS50837"/>
    </source>
</evidence>
<keyword evidence="6" id="KW-0067">ATP-binding</keyword>
<keyword evidence="9" id="KW-1271">Inflammasome</keyword>
<proteinExistence type="inferred from homology"/>
<name>A0A6P8R4K0_GEOSA</name>
<keyword evidence="3" id="KW-0963">Cytoplasm</keyword>
<gene>
    <name evidence="13" type="primary">LOC117357318</name>
</gene>
<dbReference type="InterPro" id="IPR050637">
    <property type="entry name" value="NLRP_innate_immun_reg"/>
</dbReference>
<dbReference type="Pfam" id="PF17779">
    <property type="entry name" value="WHD_NOD2"/>
    <property type="match status" value="1"/>
</dbReference>
<evidence type="ECO:0000256" key="2">
    <source>
        <dbReference type="ARBA" id="ARBA00008665"/>
    </source>
</evidence>
<dbReference type="GO" id="GO:0045087">
    <property type="term" value="P:innate immune response"/>
    <property type="evidence" value="ECO:0007669"/>
    <property type="project" value="UniProtKB-KW"/>
</dbReference>
<dbReference type="OrthoDB" id="120976at2759"/>
<dbReference type="InterPro" id="IPR001611">
    <property type="entry name" value="Leu-rich_rpt"/>
</dbReference>
<sequence length="1025" mass="117062">MESGTRHRGPLPQGPPLRDTCSSGALSPASDGEVRHTLTSYDDTDLRRITALYQPRLQQAMTEICSTVSAILHQKKLITETEHQEMKRLHDIHQKMASSEFLCKVVLEKEDARAGRAMWEELINFQHNPQCQKLKSILSEIHAKGSVLLEEITLKALESEGVQEDLKEAHRFHKKTLRDRNQKLVMNSIGGREKVQSFLLEDHYTDLVVISSLREMRVVEHELLVRGRDHERWRQQVIKKELETLKHHQIFRSCFGIESRSTSVAISGVAGIGKTTLLQKIVYDWAMDKIYPQFHFIFHFKFRDLNSYGSTNIRTLILDCYPYLGRDLDMILQDPSNLLFIFDGLDEFRTSISFIDSSGCNPGVSLCPDPVTLCPIADIVRCLIQGKVLNGSSVLITTRPTVLKSLKKSVIHLHAEILGFSAEQRKQYFLNFYDTEVIGEEAFRYVEQNDILYTMCYNPSYCWIICCSLQHTFKEAAGEHLQRPRTITELFSNYIYNILQNHTREQSNSQDVLLRLGDMAYQGISERVIVFSESHLQEHSLQPSQFLSGFLMEFLQTEHSLQREAYSFFHLTVQEFIAALTRFICTPPDKVTQLLDRASSIKDGKFEIFLRFFAGLSCPWYQKLEPFFGELPHATTCRVIDWVGKRLLKKMRNKRKLLNAFHCLYECQNKGLTQAIVTKIRNINFSKTSLSPVDCYLLAWAFELCELIGILNLQYCQITAESLRRLVPVLHKCSELWLLNVNMGDEGINILSQALRRPDCRIQKLVLASNNLTDASAPVLADSVSNNQCLKQLILSQNGFTSTFVLSLSRIILGCGNLTDIFLGSNQIGDLGVKRMLEALRHPNCKIKSLRLWDNSLTDACAEELCAALKDNTSLLKLDLSRNAFTAQSVSSFVHLILTSKSLQDLQLDRNRLEDSGIQLLSGALRNPMCKLQRLGLRENNLTDLSLQYLSIALSSNKIFKYLGLSKNNFTNLSLPFLTELIRNCSHLRVITLFGNEQLSQQVKNELRALNRELQPSRPKLKVEI</sequence>
<evidence type="ECO:0000256" key="3">
    <source>
        <dbReference type="ARBA" id="ARBA00022490"/>
    </source>
</evidence>
<dbReference type="AlphaFoldDB" id="A0A6P8R4K0"/>
<evidence type="ECO:0000256" key="10">
    <source>
        <dbReference type="SAM" id="MobiDB-lite"/>
    </source>
</evidence>
<dbReference type="InterPro" id="IPR041267">
    <property type="entry name" value="NLRP_HD2"/>
</dbReference>
<protein>
    <submittedName>
        <fullName evidence="13">NACHT, LRR and PYD domains-containing protein 14-like isoform X1</fullName>
    </submittedName>
</protein>
<evidence type="ECO:0000256" key="4">
    <source>
        <dbReference type="ARBA" id="ARBA00022737"/>
    </source>
</evidence>
<keyword evidence="8" id="KW-0395">Inflammatory response</keyword>
<dbReference type="GO" id="GO:0006954">
    <property type="term" value="P:inflammatory response"/>
    <property type="evidence" value="ECO:0007669"/>
    <property type="project" value="UniProtKB-KW"/>
</dbReference>
<comment type="subcellular location">
    <subcellularLocation>
        <location evidence="1">Inflammasome</location>
    </subcellularLocation>
</comment>
<dbReference type="PANTHER" id="PTHR45690">
    <property type="entry name" value="NACHT, LRR AND PYD DOMAINS-CONTAINING PROTEIN 12"/>
    <property type="match status" value="1"/>
</dbReference>
<organism evidence="12 13">
    <name type="scientific">Geotrypetes seraphini</name>
    <name type="common">Gaboon caecilian</name>
    <name type="synonym">Caecilia seraphini</name>
    <dbReference type="NCBI Taxonomy" id="260995"/>
    <lineage>
        <taxon>Eukaryota</taxon>
        <taxon>Metazoa</taxon>
        <taxon>Chordata</taxon>
        <taxon>Craniata</taxon>
        <taxon>Vertebrata</taxon>
        <taxon>Euteleostomi</taxon>
        <taxon>Amphibia</taxon>
        <taxon>Gymnophiona</taxon>
        <taxon>Geotrypetes</taxon>
    </lineage>
</organism>
<evidence type="ECO:0000256" key="9">
    <source>
        <dbReference type="ARBA" id="ARBA00023233"/>
    </source>
</evidence>
<dbReference type="Pfam" id="PF17776">
    <property type="entry name" value="NLRC4_HD2"/>
    <property type="match status" value="1"/>
</dbReference>
<feature type="domain" description="NACHT" evidence="11">
    <location>
        <begin position="262"/>
        <end position="400"/>
    </location>
</feature>
<dbReference type="Proteomes" id="UP000515159">
    <property type="component" value="Chromosome 1"/>
</dbReference>
<dbReference type="Pfam" id="PF13516">
    <property type="entry name" value="LRR_6"/>
    <property type="match status" value="1"/>
</dbReference>
<dbReference type="GeneID" id="117357318"/>